<feature type="region of interest" description="Disordered" evidence="1">
    <location>
        <begin position="1"/>
        <end position="30"/>
    </location>
</feature>
<feature type="compositionally biased region" description="Basic residues" evidence="1">
    <location>
        <begin position="51"/>
        <end position="61"/>
    </location>
</feature>
<dbReference type="WBParaSite" id="TMUE_2000010038.1">
    <property type="protein sequence ID" value="TMUE_2000010038.1"/>
    <property type="gene ID" value="WBGene00300822"/>
</dbReference>
<evidence type="ECO:0000313" key="4">
    <source>
        <dbReference type="WBParaSite" id="TMUE_2000010038.1"/>
    </source>
</evidence>
<reference evidence="2" key="1">
    <citation type="submission" date="2013-11" db="EMBL/GenBank/DDBJ databases">
        <authorList>
            <person name="Aslett M."/>
        </authorList>
    </citation>
    <scope>NUCLEOTIDE SEQUENCE [LARGE SCALE GENOMIC DNA]</scope>
    <source>
        <strain evidence="2">Edinburgh</strain>
    </source>
</reference>
<accession>A0A5S6PYP2</accession>
<feature type="region of interest" description="Disordered" evidence="1">
    <location>
        <begin position="44"/>
        <end position="79"/>
    </location>
</feature>
<proteinExistence type="predicted"/>
<name>A0A5S6PYP2_TRIMR</name>
<reference evidence="3 4" key="3">
    <citation type="submission" date="2019-12" db="UniProtKB">
        <authorList>
            <consortium name="WormBaseParasite"/>
        </authorList>
    </citation>
    <scope>IDENTIFICATION</scope>
</reference>
<dbReference type="WBParaSite" id="TMUE_0000000086.1">
    <property type="protein sequence ID" value="TMUE_0000000086.1"/>
    <property type="gene ID" value="WBGene00296034"/>
</dbReference>
<evidence type="ECO:0000313" key="3">
    <source>
        <dbReference type="WBParaSite" id="TMUE_0000000086.1"/>
    </source>
</evidence>
<dbReference type="AlphaFoldDB" id="A0A5S6PYP2"/>
<evidence type="ECO:0000256" key="1">
    <source>
        <dbReference type="SAM" id="MobiDB-lite"/>
    </source>
</evidence>
<evidence type="ECO:0000313" key="2">
    <source>
        <dbReference type="Proteomes" id="UP000046395"/>
    </source>
</evidence>
<dbReference type="Proteomes" id="UP000046395">
    <property type="component" value="Unassembled WGS sequence"/>
</dbReference>
<reference evidence="2" key="2">
    <citation type="submission" date="2014-03" db="EMBL/GenBank/DDBJ databases">
        <title>The whipworm genome and dual-species transcriptomics of an intimate host-pathogen interaction.</title>
        <authorList>
            <person name="Foth B.J."/>
            <person name="Tsai I.J."/>
            <person name="Reid A.J."/>
            <person name="Bancroft A.J."/>
            <person name="Nichol S."/>
            <person name="Tracey A."/>
            <person name="Holroyd N."/>
            <person name="Cotton J.A."/>
            <person name="Stanley E.J."/>
            <person name="Zarowiecki M."/>
            <person name="Liu J.Z."/>
            <person name="Huckvale T."/>
            <person name="Cooper P.J."/>
            <person name="Grencis R.K."/>
            <person name="Berriman M."/>
        </authorList>
    </citation>
    <scope>NUCLEOTIDE SEQUENCE [LARGE SCALE GENOMIC DNA]</scope>
    <source>
        <strain evidence="2">Edinburgh</strain>
    </source>
</reference>
<organism evidence="2 3">
    <name type="scientific">Trichuris muris</name>
    <name type="common">Mouse whipworm</name>
    <dbReference type="NCBI Taxonomy" id="70415"/>
    <lineage>
        <taxon>Eukaryota</taxon>
        <taxon>Metazoa</taxon>
        <taxon>Ecdysozoa</taxon>
        <taxon>Nematoda</taxon>
        <taxon>Enoplea</taxon>
        <taxon>Dorylaimia</taxon>
        <taxon>Trichinellida</taxon>
        <taxon>Trichuridae</taxon>
        <taxon>Trichuris</taxon>
    </lineage>
</organism>
<protein>
    <submittedName>
        <fullName evidence="3 4">Uncharacterized protein</fullName>
    </submittedName>
</protein>
<keyword evidence="2" id="KW-1185">Reference proteome</keyword>
<sequence>MGKLKWADNGFGNERNSSPLHVAVPAGASPSHLTDRCDFVGELAEPEGARGRRGARSRLGKRRPEALNGERPPTEESPG</sequence>